<keyword evidence="4" id="KW-0680">Restriction system</keyword>
<dbReference type="InterPro" id="IPR050750">
    <property type="entry name" value="C5-MTase"/>
</dbReference>
<proteinExistence type="inferred from homology"/>
<comment type="similarity">
    <text evidence="6 7">Belongs to the class I-like SAM-binding methyltransferase superfamily. C5-methyltransferase family.</text>
</comment>
<dbReference type="PRINTS" id="PR00105">
    <property type="entry name" value="C5METTRFRASE"/>
</dbReference>
<evidence type="ECO:0000256" key="7">
    <source>
        <dbReference type="RuleBase" id="RU000416"/>
    </source>
</evidence>
<dbReference type="EMBL" id="QBIU01000001">
    <property type="protein sequence ID" value="MWV69251.1"/>
    <property type="molecule type" value="Genomic_DNA"/>
</dbReference>
<dbReference type="EMBL" id="JRMP02000014">
    <property type="protein sequence ID" value="TLD93326.1"/>
    <property type="molecule type" value="Genomic_DNA"/>
</dbReference>
<dbReference type="PANTHER" id="PTHR46098:SF1">
    <property type="entry name" value="TRNA (CYTOSINE(38)-C(5))-METHYLTRANSFERASE"/>
    <property type="match status" value="1"/>
</dbReference>
<evidence type="ECO:0000313" key="12">
    <source>
        <dbReference type="Proteomes" id="UP000477070"/>
    </source>
</evidence>
<dbReference type="InterPro" id="IPR018117">
    <property type="entry name" value="C5_DNA_meth_AS"/>
</dbReference>
<keyword evidence="2 6" id="KW-0808">Transferase</keyword>
<reference evidence="10 11" key="2">
    <citation type="journal article" date="2016" name="Infect. Immun.">
        <title>Helicobacter saguini, a Novel Helicobacter Isolated from Cotton-Top Tamarins with Ulcerative Colitis, Has Proinflammatory Properties and Induces Typhlocolitis and Dysplasia in Gnotobiotic IL-10-/- Mice.</title>
        <authorList>
            <person name="Shen Z."/>
            <person name="Mannion A."/>
            <person name="Whary M.T."/>
            <person name="Muthupalani S."/>
            <person name="Sheh A."/>
            <person name="Feng Y."/>
            <person name="Gong G."/>
            <person name="Vandamme P."/>
            <person name="Holcombe H.R."/>
            <person name="Paster B.J."/>
            <person name="Fox J.G."/>
        </authorList>
    </citation>
    <scope>NUCLEOTIDE SEQUENCE [LARGE SCALE GENOMIC DNA]</scope>
    <source>
        <strain evidence="10 11">MIT 97-6194</strain>
    </source>
</reference>
<dbReference type="Proteomes" id="UP000477070">
    <property type="component" value="Unassembled WGS sequence"/>
</dbReference>
<keyword evidence="11" id="KW-1185">Reference proteome</keyword>
<dbReference type="EC" id="2.1.1.37" evidence="8"/>
<dbReference type="GO" id="GO:0009307">
    <property type="term" value="P:DNA restriction-modification system"/>
    <property type="evidence" value="ECO:0007669"/>
    <property type="project" value="UniProtKB-KW"/>
</dbReference>
<evidence type="ECO:0000256" key="2">
    <source>
        <dbReference type="ARBA" id="ARBA00022679"/>
    </source>
</evidence>
<dbReference type="Pfam" id="PF00145">
    <property type="entry name" value="DNA_methylase"/>
    <property type="match status" value="1"/>
</dbReference>
<protein>
    <recommendedName>
        <fullName evidence="8">Cytosine-specific methyltransferase</fullName>
        <ecNumber evidence="8">2.1.1.37</ecNumber>
    </recommendedName>
</protein>
<sequence length="255" mass="29296">MLKFIDLFGYFGGFHLALNEASSEIDSKKIIESKKINIKKDSKIESKNIDFNIDSKIITESKTIKKINSKNTNKFIESKKIDSVNSIQNKKYNLDSKKVDFSNKDSNNIESKKNIESNISCLFASEIELNAQKTYSLNFPKTPLFGDITLTQTQEKIPKDFDILCGGFPCQAFSIAGYQKGFEDTRGTLFFEIAKIAKEHKPKVLFLENVKNLKNHNNGKTYEIIESTLKNLGYEVFSEILHILKLRFYVLKYRI</sequence>
<dbReference type="GO" id="GO:0032259">
    <property type="term" value="P:methylation"/>
    <property type="evidence" value="ECO:0007669"/>
    <property type="project" value="UniProtKB-KW"/>
</dbReference>
<name>A0A347VHU2_9HELI</name>
<dbReference type="NCBIfam" id="TIGR00675">
    <property type="entry name" value="dcm"/>
    <property type="match status" value="1"/>
</dbReference>
<comment type="caution">
    <text evidence="10">The sequence shown here is derived from an EMBL/GenBank/DDBJ whole genome shotgun (WGS) entry which is preliminary data.</text>
</comment>
<evidence type="ECO:0000313" key="9">
    <source>
        <dbReference type="EMBL" id="MWV69251.1"/>
    </source>
</evidence>
<dbReference type="InterPro" id="IPR029063">
    <property type="entry name" value="SAM-dependent_MTases_sf"/>
</dbReference>
<dbReference type="AlphaFoldDB" id="A0A347VHU2"/>
<evidence type="ECO:0000256" key="4">
    <source>
        <dbReference type="ARBA" id="ARBA00022747"/>
    </source>
</evidence>
<organism evidence="10 11">
    <name type="scientific">Helicobacter saguini</name>
    <dbReference type="NCBI Taxonomy" id="1548018"/>
    <lineage>
        <taxon>Bacteria</taxon>
        <taxon>Pseudomonadati</taxon>
        <taxon>Campylobacterota</taxon>
        <taxon>Epsilonproteobacteria</taxon>
        <taxon>Campylobacterales</taxon>
        <taxon>Helicobacteraceae</taxon>
        <taxon>Helicobacter</taxon>
    </lineage>
</organism>
<dbReference type="InterPro" id="IPR001525">
    <property type="entry name" value="C5_MeTfrase"/>
</dbReference>
<keyword evidence="1 6" id="KW-0489">Methyltransferase</keyword>
<comment type="catalytic activity">
    <reaction evidence="5 8">
        <text>a 2'-deoxycytidine in DNA + S-adenosyl-L-methionine = a 5-methyl-2'-deoxycytidine in DNA + S-adenosyl-L-homocysteine + H(+)</text>
        <dbReference type="Rhea" id="RHEA:13681"/>
        <dbReference type="Rhea" id="RHEA-COMP:11369"/>
        <dbReference type="Rhea" id="RHEA-COMP:11370"/>
        <dbReference type="ChEBI" id="CHEBI:15378"/>
        <dbReference type="ChEBI" id="CHEBI:57856"/>
        <dbReference type="ChEBI" id="CHEBI:59789"/>
        <dbReference type="ChEBI" id="CHEBI:85452"/>
        <dbReference type="ChEBI" id="CHEBI:85454"/>
        <dbReference type="EC" id="2.1.1.37"/>
    </reaction>
</comment>
<dbReference type="RefSeq" id="WP_081948386.1">
    <property type="nucleotide sequence ID" value="NZ_JRMP02000014.1"/>
</dbReference>
<evidence type="ECO:0000256" key="3">
    <source>
        <dbReference type="ARBA" id="ARBA00022691"/>
    </source>
</evidence>
<feature type="active site" evidence="6">
    <location>
        <position position="170"/>
    </location>
</feature>
<accession>A0A347VHU2</accession>
<reference evidence="10" key="3">
    <citation type="submission" date="2018-04" db="EMBL/GenBank/DDBJ databases">
        <authorList>
            <person name="Sheh A."/>
            <person name="Shen Z."/>
            <person name="Mannion A.J."/>
            <person name="Fox J.G."/>
        </authorList>
    </citation>
    <scope>NUCLEOTIDE SEQUENCE</scope>
    <source>
        <strain evidence="10">MIT 97-6194</strain>
    </source>
</reference>
<evidence type="ECO:0000256" key="1">
    <source>
        <dbReference type="ARBA" id="ARBA00022603"/>
    </source>
</evidence>
<dbReference type="PROSITE" id="PS00094">
    <property type="entry name" value="C5_MTASE_1"/>
    <property type="match status" value="1"/>
</dbReference>
<keyword evidence="3 6" id="KW-0949">S-adenosyl-L-methionine</keyword>
<dbReference type="OrthoDB" id="9813719at2"/>
<evidence type="ECO:0000256" key="5">
    <source>
        <dbReference type="ARBA" id="ARBA00047422"/>
    </source>
</evidence>
<evidence type="ECO:0000313" key="11">
    <source>
        <dbReference type="Proteomes" id="UP000029714"/>
    </source>
</evidence>
<evidence type="ECO:0000256" key="6">
    <source>
        <dbReference type="PROSITE-ProRule" id="PRU01016"/>
    </source>
</evidence>
<dbReference type="PANTHER" id="PTHR46098">
    <property type="entry name" value="TRNA (CYTOSINE(38)-C(5))-METHYLTRANSFERASE"/>
    <property type="match status" value="1"/>
</dbReference>
<evidence type="ECO:0000256" key="8">
    <source>
        <dbReference type="RuleBase" id="RU000417"/>
    </source>
</evidence>
<dbReference type="Proteomes" id="UP000029714">
    <property type="component" value="Unassembled WGS sequence"/>
</dbReference>
<dbReference type="GO" id="GO:0003886">
    <property type="term" value="F:DNA (cytosine-5-)-methyltransferase activity"/>
    <property type="evidence" value="ECO:0007669"/>
    <property type="project" value="UniProtKB-EC"/>
</dbReference>
<dbReference type="Gene3D" id="3.40.50.150">
    <property type="entry name" value="Vaccinia Virus protein VP39"/>
    <property type="match status" value="1"/>
</dbReference>
<dbReference type="PROSITE" id="PS51679">
    <property type="entry name" value="SAM_MT_C5"/>
    <property type="match status" value="1"/>
</dbReference>
<gene>
    <name evidence="10" type="primary">dcm</name>
    <name evidence="9" type="ORF">DCO61_04300</name>
    <name evidence="10" type="ORF">LS64_008820</name>
</gene>
<evidence type="ECO:0000313" key="10">
    <source>
        <dbReference type="EMBL" id="TLD93326.1"/>
    </source>
</evidence>
<reference evidence="10 11" key="1">
    <citation type="journal article" date="2014" name="Genome Announc.">
        <title>Draft genome sequences of eight enterohepatic helicobacter species isolated from both laboratory and wild rodents.</title>
        <authorList>
            <person name="Sheh A."/>
            <person name="Shen Z."/>
            <person name="Fox J.G."/>
        </authorList>
    </citation>
    <scope>NUCLEOTIDE SEQUENCE [LARGE SCALE GENOMIC DNA]</scope>
    <source>
        <strain evidence="10 11">MIT 97-6194</strain>
    </source>
</reference>
<dbReference type="SUPFAM" id="SSF53335">
    <property type="entry name" value="S-adenosyl-L-methionine-dependent methyltransferases"/>
    <property type="match status" value="1"/>
</dbReference>
<dbReference type="REBASE" id="272446">
    <property type="entry name" value="M.Hsa1416ORF10280P"/>
</dbReference>
<reference evidence="9 12" key="4">
    <citation type="submission" date="2019-12" db="EMBL/GenBank/DDBJ databases">
        <title>Multi-Generational Helicobacter saguini Isolates.</title>
        <authorList>
            <person name="Mannion A."/>
            <person name="Shen Z."/>
            <person name="Fox J.G."/>
        </authorList>
    </citation>
    <scope>NUCLEOTIDE SEQUENCE [LARGE SCALE GENOMIC DNA]</scope>
    <source>
        <strain evidence="9">16-048</strain>
        <strain evidence="12">16-048 (F4)</strain>
    </source>
</reference>